<reference evidence="1 2" key="1">
    <citation type="journal article" date="2016" name="Nat. Commun.">
        <title>Thousands of microbial genomes shed light on interconnected biogeochemical processes in an aquifer system.</title>
        <authorList>
            <person name="Anantharaman K."/>
            <person name="Brown C.T."/>
            <person name="Hug L.A."/>
            <person name="Sharon I."/>
            <person name="Castelle C.J."/>
            <person name="Probst A.J."/>
            <person name="Thomas B.C."/>
            <person name="Singh A."/>
            <person name="Wilkins M.J."/>
            <person name="Karaoz U."/>
            <person name="Brodie E.L."/>
            <person name="Williams K.H."/>
            <person name="Hubbard S.S."/>
            <person name="Banfield J.F."/>
        </authorList>
    </citation>
    <scope>NUCLEOTIDE SEQUENCE [LARGE SCALE GENOMIC DNA]</scope>
</reference>
<name>A0A1G2KLY6_9BACT</name>
<accession>A0A1G2KLY6</accession>
<organism evidence="1 2">
    <name type="scientific">Candidatus Sungbacteria bacterium RIFCSPHIGHO2_02_FULL_49_12</name>
    <dbReference type="NCBI Taxonomy" id="1802271"/>
    <lineage>
        <taxon>Bacteria</taxon>
        <taxon>Candidatus Sungiibacteriota</taxon>
    </lineage>
</organism>
<sequence length="59" mass="6534">MKIRASEEQARTEIGNLSFRSSNHIQAEEETMGASSSLWHYARAKKSAQEKIITGPTIG</sequence>
<protein>
    <submittedName>
        <fullName evidence="1">Uncharacterized protein</fullName>
    </submittedName>
</protein>
<evidence type="ECO:0000313" key="1">
    <source>
        <dbReference type="EMBL" id="OHA00445.1"/>
    </source>
</evidence>
<proteinExistence type="predicted"/>
<gene>
    <name evidence="1" type="ORF">A3C11_02185</name>
</gene>
<dbReference type="AlphaFoldDB" id="A0A1G2KLY6"/>
<dbReference type="EMBL" id="MHQJ01000046">
    <property type="protein sequence ID" value="OHA00445.1"/>
    <property type="molecule type" value="Genomic_DNA"/>
</dbReference>
<dbReference type="Proteomes" id="UP000177362">
    <property type="component" value="Unassembled WGS sequence"/>
</dbReference>
<evidence type="ECO:0000313" key="2">
    <source>
        <dbReference type="Proteomes" id="UP000177362"/>
    </source>
</evidence>
<comment type="caution">
    <text evidence="1">The sequence shown here is derived from an EMBL/GenBank/DDBJ whole genome shotgun (WGS) entry which is preliminary data.</text>
</comment>